<dbReference type="Pfam" id="PF19269">
    <property type="entry name" value="Anticodon_2"/>
    <property type="match status" value="1"/>
</dbReference>
<dbReference type="PROSITE" id="PS00178">
    <property type="entry name" value="AA_TRNA_LIGASE_I"/>
    <property type="match status" value="1"/>
</dbReference>
<feature type="short sequence motif" description="'HIGH' region" evidence="10">
    <location>
        <begin position="20"/>
        <end position="30"/>
    </location>
</feature>
<dbReference type="NCBIfam" id="TIGR00464">
    <property type="entry name" value="gltX_bact"/>
    <property type="match status" value="1"/>
</dbReference>
<evidence type="ECO:0000256" key="9">
    <source>
        <dbReference type="ARBA" id="ARBA00023146"/>
    </source>
</evidence>
<dbReference type="InterPro" id="IPR049940">
    <property type="entry name" value="GluQ/Sye"/>
</dbReference>
<dbReference type="GO" id="GO:0005829">
    <property type="term" value="C:cytosol"/>
    <property type="evidence" value="ECO:0007669"/>
    <property type="project" value="TreeGrafter"/>
</dbReference>
<dbReference type="InterPro" id="IPR000924">
    <property type="entry name" value="Glu/Gln-tRNA-synth"/>
</dbReference>
<comment type="function">
    <text evidence="10">Catalyzes the attachment of glutamate to tRNA(Glu) in a two-step reaction: glutamate is first activated by ATP to form Glu-AMP and then transferred to the acceptor end of tRNA(Glu).</text>
</comment>
<dbReference type="AlphaFoldDB" id="T0AN43"/>
<feature type="domain" description="Glutamyl/glutaminyl-tRNA synthetase class Ib catalytic" evidence="12">
    <location>
        <begin position="14"/>
        <end position="320"/>
    </location>
</feature>
<comment type="caution">
    <text evidence="10">Lacks conserved residue(s) required for the propagation of feature annotation.</text>
</comment>
<evidence type="ECO:0000256" key="7">
    <source>
        <dbReference type="ARBA" id="ARBA00022840"/>
    </source>
</evidence>
<sequence>MSQSSASSPVRTPVRTRFAPSPTGYLHIGGARTALFSWAFARRHGGQFILRVEDTDVARSTPEAVQAILDGMNWLGLEHDEGPFYQMQRMERYKEVIQHMLAAGSAYHCYMSTEELDRIREQQRARGEKPRYDGRWRPAPGKTLPQPPAGVQPVVRFCNPTSGVVAWDDLVKGHIEIANAELDDFVIARADGTPTYNFCVVVDDWDMGITHVIRGDDHVNNTPRQINVLRALGAEVPLYAHLSMILGDDGSKLSKRHGAVSVMQYDDDGYLPEAVINYLARLGWSHGDDEIFDRAQFVEWFDLDHITPSAAQFNTEKLNWLNAHYIKKADDAFLAAEVANRLARRAVNPETGVSLEAVMALYKDRVANLNELADMAALFVADIHPAPELIGQHLSPTVKAALASLRLRLLDVVWEKAALSQAIKDTMAEHGLKMPQLAIPLRVLVLGVAQTPAIDAVLEVLGRERVLMRLERYL</sequence>
<dbReference type="PANTHER" id="PTHR43311:SF2">
    <property type="entry name" value="GLUTAMATE--TRNA LIGASE, MITOCHONDRIAL-RELATED"/>
    <property type="match status" value="1"/>
</dbReference>
<dbReference type="InterPro" id="IPR020058">
    <property type="entry name" value="Glu/Gln-tRNA-synth_Ib_cat-dom"/>
</dbReference>
<evidence type="ECO:0000256" key="1">
    <source>
        <dbReference type="ARBA" id="ARBA00004496"/>
    </source>
</evidence>
<comment type="similarity">
    <text evidence="2 10">Belongs to the class-I aminoacyl-tRNA synthetase family. Glutamate--tRNA ligase type 1 subfamily.</text>
</comment>
<keyword evidence="5 10" id="KW-0436">Ligase</keyword>
<dbReference type="PANTHER" id="PTHR43311">
    <property type="entry name" value="GLUTAMATE--TRNA LIGASE"/>
    <property type="match status" value="1"/>
</dbReference>
<feature type="compositionally biased region" description="Basic and acidic residues" evidence="11">
    <location>
        <begin position="123"/>
        <end position="136"/>
    </location>
</feature>
<evidence type="ECO:0000256" key="6">
    <source>
        <dbReference type="ARBA" id="ARBA00022741"/>
    </source>
</evidence>
<accession>T0AN43</accession>
<evidence type="ECO:0000256" key="5">
    <source>
        <dbReference type="ARBA" id="ARBA00022598"/>
    </source>
</evidence>
<feature type="binding site" evidence="10">
    <location>
        <position position="255"/>
    </location>
    <ligand>
        <name>ATP</name>
        <dbReference type="ChEBI" id="CHEBI:30616"/>
    </ligand>
</feature>
<dbReference type="HAMAP" id="MF_00022">
    <property type="entry name" value="Glu_tRNA_synth_type1"/>
    <property type="match status" value="1"/>
</dbReference>
<comment type="subunit">
    <text evidence="3 10">Monomer.</text>
</comment>
<dbReference type="PRINTS" id="PR00987">
    <property type="entry name" value="TRNASYNTHGLU"/>
</dbReference>
<dbReference type="InterPro" id="IPR001412">
    <property type="entry name" value="aa-tRNA-synth_I_CS"/>
</dbReference>
<dbReference type="GO" id="GO:0000049">
    <property type="term" value="F:tRNA binding"/>
    <property type="evidence" value="ECO:0007669"/>
    <property type="project" value="InterPro"/>
</dbReference>
<dbReference type="FunFam" id="3.40.50.620:FF:000007">
    <property type="entry name" value="Glutamate--tRNA ligase"/>
    <property type="match status" value="1"/>
</dbReference>
<dbReference type="GO" id="GO:0005524">
    <property type="term" value="F:ATP binding"/>
    <property type="evidence" value="ECO:0007669"/>
    <property type="project" value="UniProtKB-UniRule"/>
</dbReference>
<dbReference type="InterPro" id="IPR014729">
    <property type="entry name" value="Rossmann-like_a/b/a_fold"/>
</dbReference>
<dbReference type="eggNOG" id="COG0008">
    <property type="taxonomic scope" value="Bacteria"/>
</dbReference>
<evidence type="ECO:0000256" key="11">
    <source>
        <dbReference type="SAM" id="MobiDB-lite"/>
    </source>
</evidence>
<reference evidence="14 15" key="1">
    <citation type="submission" date="2013-06" db="EMBL/GenBank/DDBJ databases">
        <title>Draft genome sequence of Thauera terpenica.</title>
        <authorList>
            <person name="Liu B."/>
            <person name="Frostegard A.H."/>
            <person name="Shapleigh J.P."/>
        </authorList>
    </citation>
    <scope>NUCLEOTIDE SEQUENCE [LARGE SCALE GENOMIC DNA]</scope>
    <source>
        <strain evidence="14 15">58Eu</strain>
    </source>
</reference>
<dbReference type="EMBL" id="ATJV01000092">
    <property type="protein sequence ID" value="EPZ14284.1"/>
    <property type="molecule type" value="Genomic_DNA"/>
</dbReference>
<dbReference type="CDD" id="cd00808">
    <property type="entry name" value="GluRS_core"/>
    <property type="match status" value="1"/>
</dbReference>
<dbReference type="GO" id="GO:0006424">
    <property type="term" value="P:glutamyl-tRNA aminoacylation"/>
    <property type="evidence" value="ECO:0007669"/>
    <property type="project" value="UniProtKB-UniRule"/>
</dbReference>
<dbReference type="InterPro" id="IPR008925">
    <property type="entry name" value="aa_tRNA-synth_I_cd-bd_sf"/>
</dbReference>
<evidence type="ECO:0000256" key="3">
    <source>
        <dbReference type="ARBA" id="ARBA00011245"/>
    </source>
</evidence>
<evidence type="ECO:0000256" key="2">
    <source>
        <dbReference type="ARBA" id="ARBA00007894"/>
    </source>
</evidence>
<feature type="domain" description="Aminoacyl-tRNA synthetase class I anticodon-binding" evidence="13">
    <location>
        <begin position="346"/>
        <end position="473"/>
    </location>
</feature>
<evidence type="ECO:0000256" key="10">
    <source>
        <dbReference type="HAMAP-Rule" id="MF_00022"/>
    </source>
</evidence>
<dbReference type="Gene3D" id="3.40.50.620">
    <property type="entry name" value="HUPs"/>
    <property type="match status" value="1"/>
</dbReference>
<evidence type="ECO:0000256" key="4">
    <source>
        <dbReference type="ARBA" id="ARBA00022490"/>
    </source>
</evidence>
<dbReference type="EC" id="6.1.1.17" evidence="10"/>
<dbReference type="InterPro" id="IPR033910">
    <property type="entry name" value="GluRS_core"/>
</dbReference>
<comment type="catalytic activity">
    <reaction evidence="10">
        <text>tRNA(Glu) + L-glutamate + ATP = L-glutamyl-tRNA(Glu) + AMP + diphosphate</text>
        <dbReference type="Rhea" id="RHEA:23540"/>
        <dbReference type="Rhea" id="RHEA-COMP:9663"/>
        <dbReference type="Rhea" id="RHEA-COMP:9680"/>
        <dbReference type="ChEBI" id="CHEBI:29985"/>
        <dbReference type="ChEBI" id="CHEBI:30616"/>
        <dbReference type="ChEBI" id="CHEBI:33019"/>
        <dbReference type="ChEBI" id="CHEBI:78442"/>
        <dbReference type="ChEBI" id="CHEBI:78520"/>
        <dbReference type="ChEBI" id="CHEBI:456215"/>
        <dbReference type="EC" id="6.1.1.17"/>
    </reaction>
</comment>
<dbReference type="InterPro" id="IPR045462">
    <property type="entry name" value="aa-tRNA-synth_I_cd-bd"/>
</dbReference>
<dbReference type="SUPFAM" id="SSF52374">
    <property type="entry name" value="Nucleotidylyl transferase"/>
    <property type="match status" value="1"/>
</dbReference>
<dbReference type="Pfam" id="PF00749">
    <property type="entry name" value="tRNA-synt_1c"/>
    <property type="match status" value="1"/>
</dbReference>
<name>T0AN43_9RHOO</name>
<dbReference type="InterPro" id="IPR020751">
    <property type="entry name" value="aa-tRNA-synth_I_codon-bd_sub2"/>
</dbReference>
<dbReference type="GO" id="GO:0004818">
    <property type="term" value="F:glutamate-tRNA ligase activity"/>
    <property type="evidence" value="ECO:0007669"/>
    <property type="project" value="UniProtKB-UniRule"/>
</dbReference>
<dbReference type="InterPro" id="IPR004527">
    <property type="entry name" value="Glu-tRNA-ligase_bac/mito"/>
</dbReference>
<protein>
    <recommendedName>
        <fullName evidence="10">Glutamate--tRNA ligase</fullName>
        <ecNumber evidence="10">6.1.1.17</ecNumber>
    </recommendedName>
    <alternativeName>
        <fullName evidence="10">Glutamyl-tRNA synthetase</fullName>
        <shortName evidence="10">GluRS</shortName>
    </alternativeName>
</protein>
<keyword evidence="9 10" id="KW-0030">Aminoacyl-tRNA synthetase</keyword>
<keyword evidence="8 10" id="KW-0648">Protein biosynthesis</keyword>
<comment type="caution">
    <text evidence="14">The sequence shown here is derived from an EMBL/GenBank/DDBJ whole genome shotgun (WGS) entry which is preliminary data.</text>
</comment>
<dbReference type="SUPFAM" id="SSF48163">
    <property type="entry name" value="An anticodon-binding domain of class I aminoacyl-tRNA synthetases"/>
    <property type="match status" value="1"/>
</dbReference>
<keyword evidence="6 10" id="KW-0547">Nucleotide-binding</keyword>
<keyword evidence="7 10" id="KW-0067">ATP-binding</keyword>
<gene>
    <name evidence="10" type="primary">gltX</name>
    <name evidence="14" type="ORF">M622_06815</name>
</gene>
<evidence type="ECO:0000313" key="14">
    <source>
        <dbReference type="EMBL" id="EPZ14284.1"/>
    </source>
</evidence>
<evidence type="ECO:0000313" key="15">
    <source>
        <dbReference type="Proteomes" id="UP000015455"/>
    </source>
</evidence>
<feature type="short sequence motif" description="'KMSKS' region" evidence="10">
    <location>
        <begin position="252"/>
        <end position="256"/>
    </location>
</feature>
<dbReference type="RefSeq" id="WP_021250741.1">
    <property type="nucleotide sequence ID" value="NZ_ATJV01000092.1"/>
</dbReference>
<dbReference type="Gene3D" id="1.10.10.350">
    <property type="match status" value="1"/>
</dbReference>
<comment type="subcellular location">
    <subcellularLocation>
        <location evidence="1 10">Cytoplasm</location>
    </subcellularLocation>
</comment>
<feature type="region of interest" description="Disordered" evidence="11">
    <location>
        <begin position="123"/>
        <end position="152"/>
    </location>
</feature>
<dbReference type="STRING" id="1348657.M622_06815"/>
<evidence type="ECO:0000259" key="13">
    <source>
        <dbReference type="Pfam" id="PF19269"/>
    </source>
</evidence>
<dbReference type="Proteomes" id="UP000015455">
    <property type="component" value="Unassembled WGS sequence"/>
</dbReference>
<keyword evidence="15" id="KW-1185">Reference proteome</keyword>
<dbReference type="GO" id="GO:0008270">
    <property type="term" value="F:zinc ion binding"/>
    <property type="evidence" value="ECO:0007669"/>
    <property type="project" value="InterPro"/>
</dbReference>
<keyword evidence="4 10" id="KW-0963">Cytoplasm</keyword>
<proteinExistence type="inferred from homology"/>
<dbReference type="PATRIC" id="fig|1348657.5.peg.3349"/>
<evidence type="ECO:0000256" key="8">
    <source>
        <dbReference type="ARBA" id="ARBA00022917"/>
    </source>
</evidence>
<organism evidence="14 15">
    <name type="scientific">Thauera terpenica 58Eu</name>
    <dbReference type="NCBI Taxonomy" id="1348657"/>
    <lineage>
        <taxon>Bacteria</taxon>
        <taxon>Pseudomonadati</taxon>
        <taxon>Pseudomonadota</taxon>
        <taxon>Betaproteobacteria</taxon>
        <taxon>Rhodocyclales</taxon>
        <taxon>Zoogloeaceae</taxon>
        <taxon>Thauera</taxon>
    </lineage>
</organism>
<dbReference type="OrthoDB" id="9807503at2"/>
<evidence type="ECO:0000259" key="12">
    <source>
        <dbReference type="Pfam" id="PF00749"/>
    </source>
</evidence>